<dbReference type="EMBL" id="JAZHOF010000010">
    <property type="protein sequence ID" value="MEJ8574156.1"/>
    <property type="molecule type" value="Genomic_DNA"/>
</dbReference>
<name>A0AAW9RWQ8_9HYPH</name>
<gene>
    <name evidence="1" type="ORF">V3328_21910</name>
</gene>
<reference evidence="1 2" key="1">
    <citation type="submission" date="2024-02" db="EMBL/GenBank/DDBJ databases">
        <title>Genome analysis and characterization of Microbaculum marinisediminis sp. nov., isolated from marine sediment.</title>
        <authorList>
            <person name="Du Z.-J."/>
            <person name="Ye Y.-Q."/>
            <person name="Zhang Z.-R."/>
            <person name="Yuan S.-M."/>
            <person name="Zhang X.-Y."/>
        </authorList>
    </citation>
    <scope>NUCLEOTIDE SEQUENCE [LARGE SCALE GENOMIC DNA]</scope>
    <source>
        <strain evidence="1 2">SDUM1044001</strain>
    </source>
</reference>
<keyword evidence="2" id="KW-1185">Reference proteome</keyword>
<dbReference type="SUPFAM" id="SSF52540">
    <property type="entry name" value="P-loop containing nucleoside triphosphate hydrolases"/>
    <property type="match status" value="1"/>
</dbReference>
<sequence length="651" mass="72721">MGKYELDKLSAETQSAMDGLFVINYESLRQFETGEYFVLFGRGSKRVRNILGIEREILILGNVYADQQARSIRFARRLINESDGRLESTLCVIVHQDGRGNTKLKRWGRENGLAIIPVYTSTGILPRGQELERLLSYEFFTQDPFDVTGPVASDAQFFGRRTEAQELARKLHFGHIRSCFGIRKIGKTSILHRVLVEIKNNYDATTLFIDCQRDDVFTLDAAGLLCSIEQSLRGLRESGQSYAEVNATPFSGTTAEATNRFQAILEQFDVPVIIVFDEIDYITPSNGGAPQWRHGFVDFWRNVRAAYHAAARADRKVSLLVSGVSSRWFSVESIAGVENAALAFIPEEYLSPLPRGAANAMIRSIGGMAGLRFEEDALESISSFCSDMPFWIRKTCSSLHGKLEIAARPITLSAATVSTMLDDYGRDEGAALAKVALQHLFRVYPELRGAALSLLEDGAALPPNLHRTLTRYGITAANGAISGTMMRMALLMIAEEQPIVDESSDSAEGEARSLMDEWAEELAAISYRRNVIERSLRSIVINFLRVSALSSKDGPSAKATLLAAVNQKRRAELEPFNLDLIAEKLYWLELVAIINKHWSLFERIFGDKAVFNRNAEIVSDRPDAHAKQLEPSDIAMHRRALQWLDERIARV</sequence>
<proteinExistence type="predicted"/>
<protein>
    <recommendedName>
        <fullName evidence="3">ATP-binding protein</fullName>
    </recommendedName>
</protein>
<accession>A0AAW9RWQ8</accession>
<dbReference type="AlphaFoldDB" id="A0AAW9RWQ8"/>
<evidence type="ECO:0000313" key="1">
    <source>
        <dbReference type="EMBL" id="MEJ8574156.1"/>
    </source>
</evidence>
<evidence type="ECO:0008006" key="3">
    <source>
        <dbReference type="Google" id="ProtNLM"/>
    </source>
</evidence>
<dbReference type="InterPro" id="IPR027417">
    <property type="entry name" value="P-loop_NTPase"/>
</dbReference>
<evidence type="ECO:0000313" key="2">
    <source>
        <dbReference type="Proteomes" id="UP001378188"/>
    </source>
</evidence>
<dbReference type="Gene3D" id="3.40.50.300">
    <property type="entry name" value="P-loop containing nucleotide triphosphate hydrolases"/>
    <property type="match status" value="1"/>
</dbReference>
<dbReference type="Proteomes" id="UP001378188">
    <property type="component" value="Unassembled WGS sequence"/>
</dbReference>
<comment type="caution">
    <text evidence="1">The sequence shown here is derived from an EMBL/GenBank/DDBJ whole genome shotgun (WGS) entry which is preliminary data.</text>
</comment>
<organism evidence="1 2">
    <name type="scientific">Microbaculum marinum</name>
    <dbReference type="NCBI Taxonomy" id="1764581"/>
    <lineage>
        <taxon>Bacteria</taxon>
        <taxon>Pseudomonadati</taxon>
        <taxon>Pseudomonadota</taxon>
        <taxon>Alphaproteobacteria</taxon>
        <taxon>Hyphomicrobiales</taxon>
        <taxon>Tepidamorphaceae</taxon>
        <taxon>Microbaculum</taxon>
    </lineage>
</organism>
<dbReference type="PANTHER" id="PTHR34301">
    <property type="entry name" value="DNA-BINDING PROTEIN-RELATED"/>
    <property type="match status" value="1"/>
</dbReference>
<dbReference type="PANTHER" id="PTHR34301:SF8">
    <property type="entry name" value="ATPASE DOMAIN-CONTAINING PROTEIN"/>
    <property type="match status" value="1"/>
</dbReference>
<dbReference type="RefSeq" id="WP_340331857.1">
    <property type="nucleotide sequence ID" value="NZ_JAZHOF010000010.1"/>
</dbReference>